<keyword evidence="1" id="KW-0472">Membrane</keyword>
<feature type="transmembrane region" description="Helical" evidence="1">
    <location>
        <begin position="56"/>
        <end position="77"/>
    </location>
</feature>
<protein>
    <submittedName>
        <fullName evidence="3">Uncharacterized protein</fullName>
    </submittedName>
</protein>
<gene>
    <name evidence="3" type="ORF">CEPIT_LOCUS39642</name>
    <name evidence="2" type="ORF">CEPIT_LOCUS8458</name>
</gene>
<keyword evidence="4" id="KW-1185">Reference proteome</keyword>
<reference evidence="3" key="1">
    <citation type="submission" date="2022-07" db="EMBL/GenBank/DDBJ databases">
        <authorList>
            <person name="Macas J."/>
            <person name="Novak P."/>
            <person name="Neumann P."/>
        </authorList>
    </citation>
    <scope>NUCLEOTIDE SEQUENCE</scope>
</reference>
<evidence type="ECO:0000313" key="3">
    <source>
        <dbReference type="EMBL" id="CAH9142100.1"/>
    </source>
</evidence>
<keyword evidence="1" id="KW-1133">Transmembrane helix</keyword>
<dbReference type="Proteomes" id="UP001152523">
    <property type="component" value="Unassembled WGS sequence"/>
</dbReference>
<keyword evidence="1" id="KW-0812">Transmembrane</keyword>
<dbReference type="EMBL" id="CAMAPF010000041">
    <property type="protein sequence ID" value="CAH9083253.1"/>
    <property type="molecule type" value="Genomic_DNA"/>
</dbReference>
<name>A0AAV0G2D1_9ASTE</name>
<evidence type="ECO:0000313" key="4">
    <source>
        <dbReference type="Proteomes" id="UP001152523"/>
    </source>
</evidence>
<dbReference type="AlphaFoldDB" id="A0AAV0G2D1"/>
<evidence type="ECO:0000256" key="1">
    <source>
        <dbReference type="SAM" id="Phobius"/>
    </source>
</evidence>
<evidence type="ECO:0000313" key="2">
    <source>
        <dbReference type="EMBL" id="CAH9083253.1"/>
    </source>
</evidence>
<sequence length="108" mass="12577">MSPDNWECGIVLNKYVIYSWDEIFFNVLPEKGNPVSLPFSHVLAGVQRGGALAPQFMFETGILTIFNIGIFSMEIFFQCPRKKERSFQWKYFFRLGENVKEMQIELIG</sequence>
<proteinExistence type="predicted"/>
<dbReference type="EMBL" id="CAMAPF010001036">
    <property type="protein sequence ID" value="CAH9142100.1"/>
    <property type="molecule type" value="Genomic_DNA"/>
</dbReference>
<comment type="caution">
    <text evidence="3">The sequence shown here is derived from an EMBL/GenBank/DDBJ whole genome shotgun (WGS) entry which is preliminary data.</text>
</comment>
<organism evidence="3 4">
    <name type="scientific">Cuscuta epithymum</name>
    <dbReference type="NCBI Taxonomy" id="186058"/>
    <lineage>
        <taxon>Eukaryota</taxon>
        <taxon>Viridiplantae</taxon>
        <taxon>Streptophyta</taxon>
        <taxon>Embryophyta</taxon>
        <taxon>Tracheophyta</taxon>
        <taxon>Spermatophyta</taxon>
        <taxon>Magnoliopsida</taxon>
        <taxon>eudicotyledons</taxon>
        <taxon>Gunneridae</taxon>
        <taxon>Pentapetalae</taxon>
        <taxon>asterids</taxon>
        <taxon>lamiids</taxon>
        <taxon>Solanales</taxon>
        <taxon>Convolvulaceae</taxon>
        <taxon>Cuscuteae</taxon>
        <taxon>Cuscuta</taxon>
        <taxon>Cuscuta subgen. Cuscuta</taxon>
    </lineage>
</organism>
<accession>A0AAV0G2D1</accession>